<dbReference type="GO" id="GO:0008270">
    <property type="term" value="F:zinc ion binding"/>
    <property type="evidence" value="ECO:0007669"/>
    <property type="project" value="UniProtKB-KW"/>
</dbReference>
<dbReference type="SMART" id="SM00355">
    <property type="entry name" value="ZnF_C2H2"/>
    <property type="match status" value="5"/>
</dbReference>
<keyword evidence="4" id="KW-0862">Zinc</keyword>
<keyword evidence="1" id="KW-0479">Metal-binding</keyword>
<dbReference type="PANTHER" id="PTHR14003:SF19">
    <property type="entry name" value="YY2 TRANSCRIPTION FACTOR"/>
    <property type="match status" value="1"/>
</dbReference>
<keyword evidence="8" id="KW-1185">Reference proteome</keyword>
<dbReference type="Pfam" id="PF00096">
    <property type="entry name" value="zf-C2H2"/>
    <property type="match status" value="5"/>
</dbReference>
<dbReference type="AlphaFoldDB" id="A0A9J6C3N9"/>
<dbReference type="PROSITE" id="PS50157">
    <property type="entry name" value="ZINC_FINGER_C2H2_2"/>
    <property type="match status" value="5"/>
</dbReference>
<dbReference type="InterPro" id="IPR013087">
    <property type="entry name" value="Znf_C2H2_type"/>
</dbReference>
<dbReference type="PROSITE" id="PS00028">
    <property type="entry name" value="ZINC_FINGER_C2H2_1"/>
    <property type="match status" value="5"/>
</dbReference>
<dbReference type="Gene3D" id="3.30.160.60">
    <property type="entry name" value="Classic Zinc Finger"/>
    <property type="match status" value="4"/>
</dbReference>
<dbReference type="GO" id="GO:0005667">
    <property type="term" value="C:transcription regulator complex"/>
    <property type="evidence" value="ECO:0007669"/>
    <property type="project" value="TreeGrafter"/>
</dbReference>
<dbReference type="OrthoDB" id="6077919at2759"/>
<evidence type="ECO:0000256" key="4">
    <source>
        <dbReference type="ARBA" id="ARBA00022833"/>
    </source>
</evidence>
<keyword evidence="2" id="KW-0677">Repeat</keyword>
<proteinExistence type="predicted"/>
<accession>A0A9J6C3N9</accession>
<keyword evidence="3 5" id="KW-0863">Zinc-finger</keyword>
<dbReference type="SUPFAM" id="SSF57667">
    <property type="entry name" value="beta-beta-alpha zinc fingers"/>
    <property type="match status" value="3"/>
</dbReference>
<sequence length="376" mass="42847">MIACIMYGNGSVKKTTTTDFTIDCILSTKTDQNESLNLSNSNVNHQQHSLLPLNKVLHNPWIPIKSPLALAFNPASHLRKLNFHSQISNNFYDYSPLSSPSPILPTPNDFIQNLVKTTHHHTSIHNHFYTNGFTASSEHVKSSIINNNHFSGVLPLALDAKLSLPKLNVYDNSNNKFCDTQLLSEEIDMVTTKNRTQSVSSSSISSEYKCSICFKNFDNNELLDVHLKSHSKPKFSCSKCDKQFSQLRNFKYHMSIHAGTKEFSASCPECGKTFNDKGYLSSHLKIHRNKKEHVCPYCPKSFNQRVAFNMHVRIHLGLKPHCCTECGKTFSRKMLLKQHYRTHSGEVRTSLLSHNFYVVINKFIFIKNSYTETIQV</sequence>
<feature type="domain" description="C2H2-type" evidence="6">
    <location>
        <begin position="293"/>
        <end position="320"/>
    </location>
</feature>
<dbReference type="FunFam" id="3.30.160.60:FF:000446">
    <property type="entry name" value="Zinc finger protein"/>
    <property type="match status" value="2"/>
</dbReference>
<dbReference type="FunFam" id="3.30.160.60:FF:002343">
    <property type="entry name" value="Zinc finger protein 33A"/>
    <property type="match status" value="1"/>
</dbReference>
<feature type="domain" description="C2H2-type" evidence="6">
    <location>
        <begin position="265"/>
        <end position="292"/>
    </location>
</feature>
<evidence type="ECO:0000256" key="1">
    <source>
        <dbReference type="ARBA" id="ARBA00022723"/>
    </source>
</evidence>
<reference evidence="7" key="1">
    <citation type="submission" date="2021-03" db="EMBL/GenBank/DDBJ databases">
        <title>Chromosome level genome of the anhydrobiotic midge Polypedilum vanderplanki.</title>
        <authorList>
            <person name="Yoshida Y."/>
            <person name="Kikawada T."/>
            <person name="Gusev O."/>
        </authorList>
    </citation>
    <scope>NUCLEOTIDE SEQUENCE</scope>
    <source>
        <strain evidence="7">NIAS01</strain>
        <tissue evidence="7">Whole body or cell culture</tissue>
    </source>
</reference>
<comment type="caution">
    <text evidence="7">The sequence shown here is derived from an EMBL/GenBank/DDBJ whole genome shotgun (WGS) entry which is preliminary data.</text>
</comment>
<feature type="domain" description="C2H2-type" evidence="6">
    <location>
        <begin position="208"/>
        <end position="235"/>
    </location>
</feature>
<evidence type="ECO:0000313" key="7">
    <source>
        <dbReference type="EMBL" id="KAG5676631.1"/>
    </source>
</evidence>
<evidence type="ECO:0000313" key="8">
    <source>
        <dbReference type="Proteomes" id="UP001107558"/>
    </source>
</evidence>
<dbReference type="GO" id="GO:0031519">
    <property type="term" value="C:PcG protein complex"/>
    <property type="evidence" value="ECO:0007669"/>
    <property type="project" value="TreeGrafter"/>
</dbReference>
<feature type="domain" description="C2H2-type" evidence="6">
    <location>
        <begin position="235"/>
        <end position="262"/>
    </location>
</feature>
<dbReference type="PANTHER" id="PTHR14003">
    <property type="entry name" value="TRANSCRIPTIONAL REPRESSOR PROTEIN YY"/>
    <property type="match status" value="1"/>
</dbReference>
<dbReference type="Proteomes" id="UP001107558">
    <property type="component" value="Chromosome 2"/>
</dbReference>
<dbReference type="GO" id="GO:0000981">
    <property type="term" value="F:DNA-binding transcription factor activity, RNA polymerase II-specific"/>
    <property type="evidence" value="ECO:0007669"/>
    <property type="project" value="TreeGrafter"/>
</dbReference>
<evidence type="ECO:0000256" key="3">
    <source>
        <dbReference type="ARBA" id="ARBA00022771"/>
    </source>
</evidence>
<dbReference type="GO" id="GO:0000785">
    <property type="term" value="C:chromatin"/>
    <property type="evidence" value="ECO:0007669"/>
    <property type="project" value="TreeGrafter"/>
</dbReference>
<dbReference type="GO" id="GO:0000978">
    <property type="term" value="F:RNA polymerase II cis-regulatory region sequence-specific DNA binding"/>
    <property type="evidence" value="ECO:0007669"/>
    <property type="project" value="TreeGrafter"/>
</dbReference>
<gene>
    <name evidence="7" type="ORF">PVAND_006451</name>
</gene>
<dbReference type="EMBL" id="JADBJN010000002">
    <property type="protein sequence ID" value="KAG5676631.1"/>
    <property type="molecule type" value="Genomic_DNA"/>
</dbReference>
<evidence type="ECO:0000259" key="6">
    <source>
        <dbReference type="PROSITE" id="PS50157"/>
    </source>
</evidence>
<name>A0A9J6C3N9_POLVA</name>
<protein>
    <recommendedName>
        <fullName evidence="6">C2H2-type domain-containing protein</fullName>
    </recommendedName>
</protein>
<dbReference type="InterPro" id="IPR036236">
    <property type="entry name" value="Znf_C2H2_sf"/>
</dbReference>
<evidence type="ECO:0000256" key="2">
    <source>
        <dbReference type="ARBA" id="ARBA00022737"/>
    </source>
</evidence>
<feature type="domain" description="C2H2-type" evidence="6">
    <location>
        <begin position="321"/>
        <end position="348"/>
    </location>
</feature>
<evidence type="ECO:0000256" key="5">
    <source>
        <dbReference type="PROSITE-ProRule" id="PRU00042"/>
    </source>
</evidence>
<organism evidence="7 8">
    <name type="scientific">Polypedilum vanderplanki</name>
    <name type="common">Sleeping chironomid midge</name>
    <dbReference type="NCBI Taxonomy" id="319348"/>
    <lineage>
        <taxon>Eukaryota</taxon>
        <taxon>Metazoa</taxon>
        <taxon>Ecdysozoa</taxon>
        <taxon>Arthropoda</taxon>
        <taxon>Hexapoda</taxon>
        <taxon>Insecta</taxon>
        <taxon>Pterygota</taxon>
        <taxon>Neoptera</taxon>
        <taxon>Endopterygota</taxon>
        <taxon>Diptera</taxon>
        <taxon>Nematocera</taxon>
        <taxon>Chironomoidea</taxon>
        <taxon>Chironomidae</taxon>
        <taxon>Chironominae</taxon>
        <taxon>Polypedilum</taxon>
        <taxon>Polypedilum</taxon>
    </lineage>
</organism>